<comment type="caution">
    <text evidence="2">The sequence shown here is derived from an EMBL/GenBank/DDBJ whole genome shotgun (WGS) entry which is preliminary data.</text>
</comment>
<keyword evidence="2" id="KW-0808">Transferase</keyword>
<gene>
    <name evidence="2" type="ORF">ACFOGI_06270</name>
</gene>
<dbReference type="Pfam" id="PF08241">
    <property type="entry name" value="Methyltransf_11"/>
    <property type="match status" value="1"/>
</dbReference>
<dbReference type="EC" id="2.1.1.64" evidence="2"/>
<dbReference type="GO" id="GO:0032259">
    <property type="term" value="P:methylation"/>
    <property type="evidence" value="ECO:0007669"/>
    <property type="project" value="UniProtKB-KW"/>
</dbReference>
<keyword evidence="2" id="KW-0489">Methyltransferase</keyword>
<dbReference type="EC" id="2.1.1.222" evidence="2"/>
<dbReference type="SUPFAM" id="SSF53335">
    <property type="entry name" value="S-adenosyl-L-methionine-dependent methyltransferases"/>
    <property type="match status" value="1"/>
</dbReference>
<dbReference type="InterPro" id="IPR013216">
    <property type="entry name" value="Methyltransf_11"/>
</dbReference>
<dbReference type="Gene3D" id="3.40.50.150">
    <property type="entry name" value="Vaccinia Virus protein VP39"/>
    <property type="match status" value="1"/>
</dbReference>
<dbReference type="GO" id="GO:0102208">
    <property type="term" value="F:2-polyprenyl-6-hydroxyphenol methylase activity"/>
    <property type="evidence" value="ECO:0007669"/>
    <property type="project" value="UniProtKB-EC"/>
</dbReference>
<evidence type="ECO:0000313" key="2">
    <source>
        <dbReference type="EMBL" id="MFC3039852.1"/>
    </source>
</evidence>
<feature type="domain" description="Methyltransferase type 11" evidence="1">
    <location>
        <begin position="40"/>
        <end position="139"/>
    </location>
</feature>
<reference evidence="3" key="1">
    <citation type="journal article" date="2019" name="Int. J. Syst. Evol. Microbiol.">
        <title>The Global Catalogue of Microorganisms (GCM) 10K type strain sequencing project: providing services to taxonomists for standard genome sequencing and annotation.</title>
        <authorList>
            <consortium name="The Broad Institute Genomics Platform"/>
            <consortium name="The Broad Institute Genome Sequencing Center for Infectious Disease"/>
            <person name="Wu L."/>
            <person name="Ma J."/>
        </authorList>
    </citation>
    <scope>NUCLEOTIDE SEQUENCE [LARGE SCALE GENOMIC DNA]</scope>
    <source>
        <strain evidence="3">KCTC 13128</strain>
    </source>
</reference>
<dbReference type="RefSeq" id="WP_390270101.1">
    <property type="nucleotide sequence ID" value="NZ_JBHRSA010000025.1"/>
</dbReference>
<sequence length="209" mass="23388">MLADTGERVIPEQMKITNGLLLEHLARYHFAADFVKGRVLDMACGSGYGTHITTKLCKKRVTEVIGVDIADDALEYAKKTYYHPLSSYVKGDVTDPGLPDDLGLYDTILSFETIEHVKEEEQFLKNIHQMLKPGGILVLSTPFGKGRGIECGSPFHVHQLTVEEFKGLFDDFPDLSPSFYFQKGVLIEPDTVELNRYYPLGLAVCRKDG</sequence>
<dbReference type="InterPro" id="IPR029063">
    <property type="entry name" value="SAM-dependent_MTases_sf"/>
</dbReference>
<evidence type="ECO:0000313" key="3">
    <source>
        <dbReference type="Proteomes" id="UP001595279"/>
    </source>
</evidence>
<dbReference type="GO" id="GO:0061542">
    <property type="term" value="F:3-demethylubiquinol 3-O-methyltransferase activity"/>
    <property type="evidence" value="ECO:0007669"/>
    <property type="project" value="UniProtKB-EC"/>
</dbReference>
<proteinExistence type="predicted"/>
<dbReference type="EMBL" id="JBHRSA010000025">
    <property type="protein sequence ID" value="MFC3039852.1"/>
    <property type="molecule type" value="Genomic_DNA"/>
</dbReference>
<evidence type="ECO:0000259" key="1">
    <source>
        <dbReference type="Pfam" id="PF08241"/>
    </source>
</evidence>
<protein>
    <submittedName>
        <fullName evidence="2">Class I SAM-dependent methyltransferase</fullName>
        <ecNumber evidence="2">2.1.1.222</ecNumber>
        <ecNumber evidence="2">2.1.1.64</ecNumber>
    </submittedName>
</protein>
<dbReference type="Proteomes" id="UP001595279">
    <property type="component" value="Unassembled WGS sequence"/>
</dbReference>
<keyword evidence="3" id="KW-1185">Reference proteome</keyword>
<accession>A0ABV7CU16</accession>
<dbReference type="CDD" id="cd02440">
    <property type="entry name" value="AdoMet_MTases"/>
    <property type="match status" value="1"/>
</dbReference>
<name>A0ABV7CU16_9BACI</name>
<organism evidence="2 3">
    <name type="scientific">Virgibacillus xinjiangensis</name>
    <dbReference type="NCBI Taxonomy" id="393090"/>
    <lineage>
        <taxon>Bacteria</taxon>
        <taxon>Bacillati</taxon>
        <taxon>Bacillota</taxon>
        <taxon>Bacilli</taxon>
        <taxon>Bacillales</taxon>
        <taxon>Bacillaceae</taxon>
        <taxon>Virgibacillus</taxon>
    </lineage>
</organism>
<dbReference type="PANTHER" id="PTHR43861">
    <property type="entry name" value="TRANS-ACONITATE 2-METHYLTRANSFERASE-RELATED"/>
    <property type="match status" value="1"/>
</dbReference>